<evidence type="ECO:0000256" key="3">
    <source>
        <dbReference type="SAM" id="SignalP"/>
    </source>
</evidence>
<dbReference type="EMBL" id="CP002305">
    <property type="protein sequence ID" value="ADQ16937.1"/>
    <property type="molecule type" value="Genomic_DNA"/>
</dbReference>
<dbReference type="SUPFAM" id="SSF51338">
    <property type="entry name" value="Composite domain of metallo-dependent hydrolases"/>
    <property type="match status" value="1"/>
</dbReference>
<keyword evidence="6" id="KW-1185">Reference proteome</keyword>
<dbReference type="InterPro" id="IPR006680">
    <property type="entry name" value="Amidohydro-rel"/>
</dbReference>
<dbReference type="KEGG" id="lby:Lbys_1217"/>
<protein>
    <submittedName>
        <fullName evidence="5">Amidohydrolase</fullName>
    </submittedName>
</protein>
<feature type="chain" id="PRO_5003185808" evidence="3">
    <location>
        <begin position="19"/>
        <end position="431"/>
    </location>
</feature>
<dbReference type="RefSeq" id="WP_013407987.1">
    <property type="nucleotide sequence ID" value="NC_014655.1"/>
</dbReference>
<sequence>MKKIVISLLCLLSGMSMAQNPGAGKASKEPVIFFNAHIFVGNGTEYASGSLVMENGVIKEVADANLSSKYPNAKKVDVQGKHIYPGVISPANTLGLAEIESSRPTLDHQELGDYNPNVRALIAYNTDSEVIPTVRGNGVLITQATPTGGIISGRSAIMYLDGWNWEDAVLKADDGVWLNWPRRMSFGFNPQTFSREPRKNENYQKSIDELRQMFAQSNAQKAGGQPHDNLKLTSLNGILSGDQRLFIQAGTDKEVIEAIQFCKEVGVKHPVVVGAVTSDLAIQTLKENNVPIIVSPTHRLPDRVDDDVWEPYRLPAMLVKKGLMVGLHYNDSYWRTRNLPFVAGNTAAHGLTKAEALSLITLNNAKILGIDKWVGTLEAGKHATFVISEGDLLDMRTAKVTEAYIRGAAVNLDDKQKRLANKYFEKYGLEK</sequence>
<dbReference type="GO" id="GO:0008448">
    <property type="term" value="F:N-acetylglucosamine-6-phosphate deacetylase activity"/>
    <property type="evidence" value="ECO:0007669"/>
    <property type="project" value="TreeGrafter"/>
</dbReference>
<evidence type="ECO:0000256" key="1">
    <source>
        <dbReference type="ARBA" id="ARBA00010716"/>
    </source>
</evidence>
<reference evidence="5 6" key="2">
    <citation type="journal article" date="2011" name="Stand. Genomic Sci.">
        <title>Complete genome sequence of Leadbetterella byssophila type strain (4M15).</title>
        <authorList>
            <person name="Abt B."/>
            <person name="Teshima H."/>
            <person name="Lucas S."/>
            <person name="Lapidus A."/>
            <person name="Del Rio T.G."/>
            <person name="Nolan M."/>
            <person name="Tice H."/>
            <person name="Cheng J.F."/>
            <person name="Pitluck S."/>
            <person name="Liolios K."/>
            <person name="Pagani I."/>
            <person name="Ivanova N."/>
            <person name="Mavromatis K."/>
            <person name="Pati A."/>
            <person name="Tapia R."/>
            <person name="Han C."/>
            <person name="Goodwin L."/>
            <person name="Chen A."/>
            <person name="Palaniappan K."/>
            <person name="Land M."/>
            <person name="Hauser L."/>
            <person name="Chang Y.J."/>
            <person name="Jeffries C.D."/>
            <person name="Rohde M."/>
            <person name="Goker M."/>
            <person name="Tindall B.J."/>
            <person name="Detter J.C."/>
            <person name="Woyke T."/>
            <person name="Bristow J."/>
            <person name="Eisen J.A."/>
            <person name="Markowitz V."/>
            <person name="Hugenholtz P."/>
            <person name="Klenk H.P."/>
            <person name="Kyrpides N.C."/>
        </authorList>
    </citation>
    <scope>NUCLEOTIDE SEQUENCE [LARGE SCALE GENOMIC DNA]</scope>
    <source>
        <strain evidence="6">DSM 17132 / JCM 16389 / KACC 11308 / NBRC 106382 / 4M15</strain>
    </source>
</reference>
<dbReference type="SUPFAM" id="SSF51556">
    <property type="entry name" value="Metallo-dependent hydrolases"/>
    <property type="match status" value="1"/>
</dbReference>
<dbReference type="Proteomes" id="UP000007435">
    <property type="component" value="Chromosome"/>
</dbReference>
<feature type="domain" description="Amidohydrolase-related" evidence="4">
    <location>
        <begin position="347"/>
        <end position="392"/>
    </location>
</feature>
<dbReference type="Pfam" id="PF01979">
    <property type="entry name" value="Amidohydro_1"/>
    <property type="match status" value="1"/>
</dbReference>
<dbReference type="InterPro" id="IPR032466">
    <property type="entry name" value="Metal_Hydrolase"/>
</dbReference>
<dbReference type="PANTHER" id="PTHR11113:SF14">
    <property type="entry name" value="N-ACETYLGLUCOSAMINE-6-PHOSPHATE DEACETYLASE"/>
    <property type="match status" value="1"/>
</dbReference>
<dbReference type="GO" id="GO:0006046">
    <property type="term" value="P:N-acetylglucosamine catabolic process"/>
    <property type="evidence" value="ECO:0007669"/>
    <property type="project" value="TreeGrafter"/>
</dbReference>
<name>E4RUA3_LEAB4</name>
<feature type="signal peptide" evidence="3">
    <location>
        <begin position="1"/>
        <end position="18"/>
    </location>
</feature>
<dbReference type="HOGENOM" id="CLU_046987_1_0_10"/>
<evidence type="ECO:0000259" key="4">
    <source>
        <dbReference type="Pfam" id="PF01979"/>
    </source>
</evidence>
<reference key="1">
    <citation type="submission" date="2010-11" db="EMBL/GenBank/DDBJ databases">
        <title>The complete genome of Leadbetterella byssophila DSM 17132.</title>
        <authorList>
            <consortium name="US DOE Joint Genome Institute (JGI-PGF)"/>
            <person name="Lucas S."/>
            <person name="Copeland A."/>
            <person name="Lapidus A."/>
            <person name="Glavina del Rio T."/>
            <person name="Dalin E."/>
            <person name="Tice H."/>
            <person name="Bruce D."/>
            <person name="Goodwin L."/>
            <person name="Pitluck S."/>
            <person name="Kyrpides N."/>
            <person name="Mavromatis K."/>
            <person name="Ivanova N."/>
            <person name="Teshima H."/>
            <person name="Brettin T."/>
            <person name="Detter J.C."/>
            <person name="Han C."/>
            <person name="Tapia R."/>
            <person name="Land M."/>
            <person name="Hauser L."/>
            <person name="Markowitz V."/>
            <person name="Cheng J.-F."/>
            <person name="Hugenholtz P."/>
            <person name="Woyke T."/>
            <person name="Wu D."/>
            <person name="Tindall B."/>
            <person name="Pomrenke H.G."/>
            <person name="Brambilla E."/>
            <person name="Klenk H.-P."/>
            <person name="Eisen J.A."/>
        </authorList>
    </citation>
    <scope>NUCLEOTIDE SEQUENCE [LARGE SCALE GENOMIC DNA]</scope>
    <source>
        <strain>DSM 17132</strain>
    </source>
</reference>
<evidence type="ECO:0000256" key="2">
    <source>
        <dbReference type="ARBA" id="ARBA00022801"/>
    </source>
</evidence>
<dbReference type="Gene3D" id="3.20.20.140">
    <property type="entry name" value="Metal-dependent hydrolases"/>
    <property type="match status" value="1"/>
</dbReference>
<evidence type="ECO:0000313" key="5">
    <source>
        <dbReference type="EMBL" id="ADQ16937.1"/>
    </source>
</evidence>
<organism evidence="5 6">
    <name type="scientific">Leadbetterella byssophila (strain DSM 17132 / JCM 16389 / KACC 11308 / NBRC 106382 / 4M15)</name>
    <dbReference type="NCBI Taxonomy" id="649349"/>
    <lineage>
        <taxon>Bacteria</taxon>
        <taxon>Pseudomonadati</taxon>
        <taxon>Bacteroidota</taxon>
        <taxon>Cytophagia</taxon>
        <taxon>Cytophagales</taxon>
        <taxon>Leadbetterellaceae</taxon>
        <taxon>Leadbetterella</taxon>
    </lineage>
</organism>
<gene>
    <name evidence="5" type="ordered locus">Lbys_1217</name>
</gene>
<dbReference type="InterPro" id="IPR011059">
    <property type="entry name" value="Metal-dep_hydrolase_composite"/>
</dbReference>
<accession>E4RUA3</accession>
<dbReference type="OrthoDB" id="783596at2"/>
<keyword evidence="2" id="KW-0378">Hydrolase</keyword>
<proteinExistence type="inferred from homology"/>
<dbReference type="STRING" id="649349.Lbys_1217"/>
<dbReference type="AlphaFoldDB" id="E4RUA3"/>
<evidence type="ECO:0000313" key="6">
    <source>
        <dbReference type="Proteomes" id="UP000007435"/>
    </source>
</evidence>
<dbReference type="eggNOG" id="COG1228">
    <property type="taxonomic scope" value="Bacteria"/>
</dbReference>
<dbReference type="PANTHER" id="PTHR11113">
    <property type="entry name" value="N-ACETYLGLUCOSAMINE-6-PHOSPHATE DEACETYLASE"/>
    <property type="match status" value="1"/>
</dbReference>
<comment type="similarity">
    <text evidence="1">Belongs to the metallo-dependent hydrolases superfamily. NagA family.</text>
</comment>
<keyword evidence="3" id="KW-0732">Signal</keyword>